<name>A0ABV8J6R6_9ACTN</name>
<evidence type="ECO:0000313" key="2">
    <source>
        <dbReference type="Proteomes" id="UP001595867"/>
    </source>
</evidence>
<comment type="caution">
    <text evidence="1">The sequence shown here is derived from an EMBL/GenBank/DDBJ whole genome shotgun (WGS) entry which is preliminary data.</text>
</comment>
<reference evidence="2" key="1">
    <citation type="journal article" date="2019" name="Int. J. Syst. Evol. Microbiol.">
        <title>The Global Catalogue of Microorganisms (GCM) 10K type strain sequencing project: providing services to taxonomists for standard genome sequencing and annotation.</title>
        <authorList>
            <consortium name="The Broad Institute Genomics Platform"/>
            <consortium name="The Broad Institute Genome Sequencing Center for Infectious Disease"/>
            <person name="Wu L."/>
            <person name="Ma J."/>
        </authorList>
    </citation>
    <scope>NUCLEOTIDE SEQUENCE [LARGE SCALE GENOMIC DNA]</scope>
    <source>
        <strain evidence="2">TBRC 5832</strain>
    </source>
</reference>
<organism evidence="1 2">
    <name type="scientific">Actinoplanes subglobosus</name>
    <dbReference type="NCBI Taxonomy" id="1547892"/>
    <lineage>
        <taxon>Bacteria</taxon>
        <taxon>Bacillati</taxon>
        <taxon>Actinomycetota</taxon>
        <taxon>Actinomycetes</taxon>
        <taxon>Micromonosporales</taxon>
        <taxon>Micromonosporaceae</taxon>
        <taxon>Actinoplanes</taxon>
    </lineage>
</organism>
<accession>A0ABV8J6R6</accession>
<proteinExistence type="predicted"/>
<protein>
    <submittedName>
        <fullName evidence="1">Uncharacterized protein</fullName>
    </submittedName>
</protein>
<evidence type="ECO:0000313" key="1">
    <source>
        <dbReference type="EMBL" id="MFC4071900.1"/>
    </source>
</evidence>
<gene>
    <name evidence="1" type="ORF">ACFO0C_43790</name>
</gene>
<keyword evidence="2" id="KW-1185">Reference proteome</keyword>
<dbReference type="EMBL" id="JBHSBL010000029">
    <property type="protein sequence ID" value="MFC4071900.1"/>
    <property type="molecule type" value="Genomic_DNA"/>
</dbReference>
<dbReference type="RefSeq" id="WP_378072773.1">
    <property type="nucleotide sequence ID" value="NZ_JBHSBL010000029.1"/>
</dbReference>
<dbReference type="Proteomes" id="UP001595867">
    <property type="component" value="Unassembled WGS sequence"/>
</dbReference>
<sequence>MTEPELNTQASTAPKLCRGCREQMPTHCDGCSRKTAAYCRTCLHSDTPGPRGTDRPRSGDLQQAVAAVMGANPLPDFGDITGWTSARIGAHLPGHAPAAILAAVRRLAATGSAEQVGDEPERYRPTR</sequence>